<evidence type="ECO:0000256" key="6">
    <source>
        <dbReference type="ARBA" id="ARBA00022801"/>
    </source>
</evidence>
<keyword evidence="7" id="KW-0255">Endonuclease</keyword>
<dbReference type="GO" id="GO:0003723">
    <property type="term" value="F:RNA binding"/>
    <property type="evidence" value="ECO:0007669"/>
    <property type="project" value="UniProtKB-UniRule"/>
</dbReference>
<dbReference type="AlphaFoldDB" id="A0A0D8L4H4"/>
<dbReference type="Gene3D" id="3.10.450.30">
    <property type="entry name" value="Microbial ribonucleases"/>
    <property type="match status" value="1"/>
</dbReference>
<dbReference type="SUPFAM" id="SSF53933">
    <property type="entry name" value="Microbial ribonucleases"/>
    <property type="match status" value="1"/>
</dbReference>
<evidence type="ECO:0000313" key="9">
    <source>
        <dbReference type="EMBL" id="KJF76815.1"/>
    </source>
</evidence>
<evidence type="ECO:0000256" key="8">
    <source>
        <dbReference type="PIRSR" id="PIRSR001013-1"/>
    </source>
</evidence>
<name>A0A0D8L4H4_MORMO</name>
<evidence type="ECO:0000256" key="5">
    <source>
        <dbReference type="ARBA" id="ARBA00022722"/>
    </source>
</evidence>
<comment type="similarity">
    <text evidence="2 7">Belongs to the ribonuclease N1/T1 family.</text>
</comment>
<comment type="subcellular location">
    <subcellularLocation>
        <location evidence="1 7">Secreted</location>
    </subcellularLocation>
</comment>
<evidence type="ECO:0000256" key="7">
    <source>
        <dbReference type="PIRNR" id="PIRNR001013"/>
    </source>
</evidence>
<dbReference type="GO" id="GO:0016787">
    <property type="term" value="F:hydrolase activity"/>
    <property type="evidence" value="ECO:0007669"/>
    <property type="project" value="UniProtKB-KW"/>
</dbReference>
<keyword evidence="6 7" id="KW-0378">Hydrolase</keyword>
<dbReference type="GO" id="GO:0004521">
    <property type="term" value="F:RNA endonuclease activity"/>
    <property type="evidence" value="ECO:0007669"/>
    <property type="project" value="UniProtKB-UniRule"/>
</dbReference>
<dbReference type="GO" id="GO:0005576">
    <property type="term" value="C:extracellular region"/>
    <property type="evidence" value="ECO:0007669"/>
    <property type="project" value="UniProtKB-SubCell"/>
</dbReference>
<protein>
    <recommendedName>
        <fullName evidence="3 7">Ribonuclease</fullName>
        <ecNumber evidence="7">3.1.27.-</ecNumber>
    </recommendedName>
</protein>
<dbReference type="InterPro" id="IPR000026">
    <property type="entry name" value="N1-like"/>
</dbReference>
<keyword evidence="5 7" id="KW-0540">Nuclease</keyword>
<accession>A0A0D8L4H4</accession>
<dbReference type="Pfam" id="PF00545">
    <property type="entry name" value="Ribonuclease"/>
    <property type="match status" value="1"/>
</dbReference>
<keyword evidence="4 7" id="KW-0964">Secreted</keyword>
<dbReference type="InterPro" id="IPR001887">
    <property type="entry name" value="Barnase"/>
</dbReference>
<gene>
    <name evidence="9" type="ORF">UA45_16515</name>
</gene>
<evidence type="ECO:0000256" key="3">
    <source>
        <dbReference type="ARBA" id="ARBA00022214"/>
    </source>
</evidence>
<evidence type="ECO:0000256" key="2">
    <source>
        <dbReference type="ARBA" id="ARBA00009006"/>
    </source>
</evidence>
<dbReference type="PRINTS" id="PR00117">
    <property type="entry name" value="BARNASE"/>
</dbReference>
<evidence type="ECO:0000256" key="1">
    <source>
        <dbReference type="ARBA" id="ARBA00004613"/>
    </source>
</evidence>
<organism evidence="9 10">
    <name type="scientific">Morganella morganii</name>
    <name type="common">Proteus morganii</name>
    <dbReference type="NCBI Taxonomy" id="582"/>
    <lineage>
        <taxon>Bacteria</taxon>
        <taxon>Pseudomonadati</taxon>
        <taxon>Pseudomonadota</taxon>
        <taxon>Gammaproteobacteria</taxon>
        <taxon>Enterobacterales</taxon>
        <taxon>Morganellaceae</taxon>
        <taxon>Morganella</taxon>
    </lineage>
</organism>
<proteinExistence type="inferred from homology"/>
<reference evidence="9 10" key="1">
    <citation type="submission" date="2015-02" db="EMBL/GenBank/DDBJ databases">
        <title>Whole genome shotgun sequencing of cultured foodborne pathogen.</title>
        <authorList>
            <person name="Timme R."/>
            <person name="Allard M.W."/>
            <person name="Strain E."/>
            <person name="Evans P.S."/>
            <person name="Brown E."/>
        </authorList>
    </citation>
    <scope>NUCLEOTIDE SEQUENCE [LARGE SCALE GENOMIC DNA]</scope>
    <source>
        <strain evidence="9 10">GCSL-TSO-24</strain>
    </source>
</reference>
<comment type="caution">
    <text evidence="9">The sequence shown here is derived from an EMBL/GenBank/DDBJ whole genome shotgun (WGS) entry which is preliminary data.</text>
</comment>
<dbReference type="EMBL" id="JZSH01000245">
    <property type="protein sequence ID" value="KJF76815.1"/>
    <property type="molecule type" value="Genomic_DNA"/>
</dbReference>
<dbReference type="PIRSF" id="PIRSF001013">
    <property type="entry name" value="Barnase"/>
    <property type="match status" value="1"/>
</dbReference>
<dbReference type="PATRIC" id="fig|582.24.peg.5289"/>
<dbReference type="Proteomes" id="UP000032582">
    <property type="component" value="Unassembled WGS sequence"/>
</dbReference>
<sequence length="155" mass="17312">MMKKYGTLVIVLIVAVSAWLPGLPGQFIDTRPSEPVPQQTEQPQSIDALTAQARVVSYVQQHQRLPDYYVTKKAARNAGWQPSKGNLCEVMPGKAIGGDRFGNREKGLPDAPSRQWFEADINYNCGHRGSDRLLYSGDGLIYVTTDHYRSFQQAN</sequence>
<dbReference type="EC" id="3.1.27.-" evidence="7"/>
<feature type="active site" description="Proton donor" evidence="8">
    <location>
        <position position="147"/>
    </location>
</feature>
<evidence type="ECO:0000313" key="10">
    <source>
        <dbReference type="Proteomes" id="UP000032582"/>
    </source>
</evidence>
<evidence type="ECO:0000256" key="4">
    <source>
        <dbReference type="ARBA" id="ARBA00022525"/>
    </source>
</evidence>
<feature type="active site" description="Proton acceptor" evidence="8">
    <location>
        <position position="118"/>
    </location>
</feature>
<dbReference type="InterPro" id="IPR016191">
    <property type="entry name" value="Ribonuclease/ribotoxin"/>
</dbReference>